<reference evidence="5 6" key="1">
    <citation type="submission" date="2018-09" db="EMBL/GenBank/DDBJ databases">
        <authorList>
            <person name="Tagini F."/>
        </authorList>
    </citation>
    <scope>NUCLEOTIDE SEQUENCE [LARGE SCALE GENOMIC DNA]</scope>
    <source>
        <strain evidence="5 6">MK4</strain>
    </source>
</reference>
<dbReference type="SUPFAM" id="SSF56349">
    <property type="entry name" value="DNA breaking-rejoining enzymes"/>
    <property type="match status" value="1"/>
</dbReference>
<dbReference type="Pfam" id="PF00589">
    <property type="entry name" value="Phage_integrase"/>
    <property type="match status" value="1"/>
</dbReference>
<evidence type="ECO:0000259" key="4">
    <source>
        <dbReference type="PROSITE" id="PS51898"/>
    </source>
</evidence>
<dbReference type="InterPro" id="IPR010998">
    <property type="entry name" value="Integrase_recombinase_N"/>
</dbReference>
<comment type="caution">
    <text evidence="5">The sequence shown here is derived from an EMBL/GenBank/DDBJ whole genome shotgun (WGS) entry which is preliminary data.</text>
</comment>
<dbReference type="PROSITE" id="PS51898">
    <property type="entry name" value="TYR_RECOMBINASE"/>
    <property type="match status" value="1"/>
</dbReference>
<evidence type="ECO:0000256" key="3">
    <source>
        <dbReference type="ARBA" id="ARBA00023172"/>
    </source>
</evidence>
<organism evidence="5 6">
    <name type="scientific">Mycobacterium persicum</name>
    <dbReference type="NCBI Taxonomy" id="1487726"/>
    <lineage>
        <taxon>Bacteria</taxon>
        <taxon>Bacillati</taxon>
        <taxon>Actinomycetota</taxon>
        <taxon>Actinomycetes</taxon>
        <taxon>Mycobacteriales</taxon>
        <taxon>Mycobacteriaceae</taxon>
        <taxon>Mycobacterium</taxon>
    </lineage>
</organism>
<dbReference type="CDD" id="cd00397">
    <property type="entry name" value="DNA_BRE_C"/>
    <property type="match status" value="1"/>
</dbReference>
<dbReference type="InterPro" id="IPR013762">
    <property type="entry name" value="Integrase-like_cat_sf"/>
</dbReference>
<dbReference type="Gene3D" id="1.10.443.10">
    <property type="entry name" value="Intergrase catalytic core"/>
    <property type="match status" value="1"/>
</dbReference>
<dbReference type="EMBL" id="UPHM01000151">
    <property type="protein sequence ID" value="VBA31927.1"/>
    <property type="molecule type" value="Genomic_DNA"/>
</dbReference>
<dbReference type="Proteomes" id="UP000271464">
    <property type="component" value="Unassembled WGS sequence"/>
</dbReference>
<dbReference type="Gene3D" id="1.10.150.130">
    <property type="match status" value="1"/>
</dbReference>
<sequence length="352" mass="38405">MRVWNYCFMTPPGPSRDDGKSGHPAWFLEFLADRAIRKPSSHTMRAYSQDFDAIAPLLAGIPERVVDLRPDALTKDALQTAFAAYAHTHAAASIRRCWSNWNTLCDFLYSGDLIAANPMPLIGRPKVAKTLPKGLGTDTVSGLLAVIDLDRGSKRRSDWAERDRAIVLTAVLTGLRADELVGANVGDIRPTDAGGVIHVHGKGNKDRRIPIEHALIRELETYLGSRATRFPGTLKRRSVGTGLAAWPTTAPLFVGSDGERMTRGTLQYRILRAFKKAGLNSQRAAGVLVHGFRHTFATELANGNVSVYALMKLLGHDSMVTSQRYVDGAGAENRAAAAQNPLYALIEQARKP</sequence>
<keyword evidence="2" id="KW-0238">DNA-binding</keyword>
<gene>
    <name evidence="5" type="primary">xerD_1</name>
    <name evidence="5" type="ORF">LAUMK4_05622</name>
</gene>
<dbReference type="InterPro" id="IPR050090">
    <property type="entry name" value="Tyrosine_recombinase_XerCD"/>
</dbReference>
<comment type="similarity">
    <text evidence="1">Belongs to the 'phage' integrase family.</text>
</comment>
<evidence type="ECO:0000256" key="1">
    <source>
        <dbReference type="ARBA" id="ARBA00008857"/>
    </source>
</evidence>
<keyword evidence="3" id="KW-0233">DNA recombination</keyword>
<dbReference type="InterPro" id="IPR011010">
    <property type="entry name" value="DNA_brk_join_enz"/>
</dbReference>
<proteinExistence type="inferred from homology"/>
<accession>A0ABY6RSF2</accession>
<dbReference type="PANTHER" id="PTHR30349:SF41">
    <property type="entry name" value="INTEGRASE_RECOMBINASE PROTEIN MJ0367-RELATED"/>
    <property type="match status" value="1"/>
</dbReference>
<evidence type="ECO:0000256" key="2">
    <source>
        <dbReference type="ARBA" id="ARBA00023125"/>
    </source>
</evidence>
<evidence type="ECO:0000313" key="6">
    <source>
        <dbReference type="Proteomes" id="UP000271464"/>
    </source>
</evidence>
<name>A0ABY6RSF2_9MYCO</name>
<feature type="domain" description="Tyr recombinase" evidence="4">
    <location>
        <begin position="130"/>
        <end position="338"/>
    </location>
</feature>
<protein>
    <submittedName>
        <fullName evidence="5">Tyrosine recombinase XerD</fullName>
    </submittedName>
</protein>
<dbReference type="InterPro" id="IPR002104">
    <property type="entry name" value="Integrase_catalytic"/>
</dbReference>
<keyword evidence="6" id="KW-1185">Reference proteome</keyword>
<evidence type="ECO:0000313" key="5">
    <source>
        <dbReference type="EMBL" id="VBA31927.1"/>
    </source>
</evidence>
<dbReference type="PANTHER" id="PTHR30349">
    <property type="entry name" value="PHAGE INTEGRASE-RELATED"/>
    <property type="match status" value="1"/>
</dbReference>